<dbReference type="PROSITE" id="PS00622">
    <property type="entry name" value="HTH_LUXR_1"/>
    <property type="match status" value="1"/>
</dbReference>
<evidence type="ECO:0000313" key="6">
    <source>
        <dbReference type="EMBL" id="QQO08842.1"/>
    </source>
</evidence>
<feature type="transmembrane region" description="Helical" evidence="4">
    <location>
        <begin position="105"/>
        <end position="133"/>
    </location>
</feature>
<dbReference type="AlphaFoldDB" id="A0A7T7XMA9"/>
<keyword evidence="3" id="KW-0804">Transcription</keyword>
<keyword evidence="4" id="KW-0472">Membrane</keyword>
<sequence length="309" mass="33202">MEHITLAVYILLLAGGAAGTAGLAVMKIRTGSAIPGKLLVIHLVFYGGLGLSLVYYYLNAVLGLAPATPAMGILAVVSSLIQAGLYLMAFIFLREIAPGTQRFRILYRICRIFCLALGAVSGFAALFYGMVLLGLPWKTWPIPSAVTYSLVGLTMLLLGLYCILTPLGKEVPAVVFLIRGWGIGFLLFVPLSAAEWAFKQYGTIAVGPLSLDYLFFCICSGVSIAAAFRSLRARPAPAGEIAVSDEAARRFGFTVRECSMVPMIARGLSNKEIAAELGISPATVRSHLYNLYQKAGVRSRIELLNTLKE</sequence>
<proteinExistence type="predicted"/>
<dbReference type="Gene3D" id="1.10.10.10">
    <property type="entry name" value="Winged helix-like DNA-binding domain superfamily/Winged helix DNA-binding domain"/>
    <property type="match status" value="1"/>
</dbReference>
<keyword evidence="7" id="KW-1185">Reference proteome</keyword>
<dbReference type="EMBL" id="CP067089">
    <property type="protein sequence ID" value="QQO08842.1"/>
    <property type="molecule type" value="Genomic_DNA"/>
</dbReference>
<feature type="transmembrane region" description="Helical" evidence="4">
    <location>
        <begin position="213"/>
        <end position="231"/>
    </location>
</feature>
<protein>
    <submittedName>
        <fullName evidence="6">Helix-turn-helix domain-containing protein</fullName>
    </submittedName>
</protein>
<dbReference type="CDD" id="cd06170">
    <property type="entry name" value="LuxR_C_like"/>
    <property type="match status" value="1"/>
</dbReference>
<dbReference type="InterPro" id="IPR036388">
    <property type="entry name" value="WH-like_DNA-bd_sf"/>
</dbReference>
<gene>
    <name evidence="6" type="ORF">JFL75_18220</name>
</gene>
<feature type="transmembrane region" description="Helical" evidence="4">
    <location>
        <begin position="70"/>
        <end position="93"/>
    </location>
</feature>
<keyword evidence="1" id="KW-0805">Transcription regulation</keyword>
<organism evidence="6 7">
    <name type="scientific">Breznakiella homolactica</name>
    <dbReference type="NCBI Taxonomy" id="2798577"/>
    <lineage>
        <taxon>Bacteria</taxon>
        <taxon>Pseudomonadati</taxon>
        <taxon>Spirochaetota</taxon>
        <taxon>Spirochaetia</taxon>
        <taxon>Spirochaetales</taxon>
        <taxon>Breznakiellaceae</taxon>
        <taxon>Breznakiella</taxon>
    </lineage>
</organism>
<dbReference type="PROSITE" id="PS50043">
    <property type="entry name" value="HTH_LUXR_2"/>
    <property type="match status" value="1"/>
</dbReference>
<keyword evidence="4" id="KW-0812">Transmembrane</keyword>
<evidence type="ECO:0000256" key="3">
    <source>
        <dbReference type="ARBA" id="ARBA00023163"/>
    </source>
</evidence>
<evidence type="ECO:0000256" key="2">
    <source>
        <dbReference type="ARBA" id="ARBA00023125"/>
    </source>
</evidence>
<accession>A0A7T7XMA9</accession>
<dbReference type="GO" id="GO:0006355">
    <property type="term" value="P:regulation of DNA-templated transcription"/>
    <property type="evidence" value="ECO:0007669"/>
    <property type="project" value="InterPro"/>
</dbReference>
<keyword evidence="2" id="KW-0238">DNA-binding</keyword>
<feature type="transmembrane region" description="Helical" evidence="4">
    <location>
        <begin position="38"/>
        <end position="58"/>
    </location>
</feature>
<dbReference type="PRINTS" id="PR00038">
    <property type="entry name" value="HTHLUXR"/>
</dbReference>
<dbReference type="InterPro" id="IPR000792">
    <property type="entry name" value="Tscrpt_reg_LuxR_C"/>
</dbReference>
<dbReference type="RefSeq" id="WP_215626148.1">
    <property type="nucleotide sequence ID" value="NZ_CP067089.2"/>
</dbReference>
<keyword evidence="4" id="KW-1133">Transmembrane helix</keyword>
<feature type="transmembrane region" description="Helical" evidence="4">
    <location>
        <begin position="145"/>
        <end position="164"/>
    </location>
</feature>
<dbReference type="GO" id="GO:0003677">
    <property type="term" value="F:DNA binding"/>
    <property type="evidence" value="ECO:0007669"/>
    <property type="project" value="UniProtKB-KW"/>
</dbReference>
<dbReference type="Pfam" id="PF00196">
    <property type="entry name" value="GerE"/>
    <property type="match status" value="1"/>
</dbReference>
<feature type="transmembrane region" description="Helical" evidence="4">
    <location>
        <begin position="171"/>
        <end position="193"/>
    </location>
</feature>
<dbReference type="Proteomes" id="UP000595917">
    <property type="component" value="Chromosome"/>
</dbReference>
<dbReference type="SUPFAM" id="SSF46894">
    <property type="entry name" value="C-terminal effector domain of the bipartite response regulators"/>
    <property type="match status" value="1"/>
</dbReference>
<feature type="transmembrane region" description="Helical" evidence="4">
    <location>
        <begin position="6"/>
        <end position="26"/>
    </location>
</feature>
<dbReference type="PANTHER" id="PTHR44688">
    <property type="entry name" value="DNA-BINDING TRANSCRIPTIONAL ACTIVATOR DEVR_DOSR"/>
    <property type="match status" value="1"/>
</dbReference>
<dbReference type="KEGG" id="bhc:JFL75_18220"/>
<dbReference type="PANTHER" id="PTHR44688:SF16">
    <property type="entry name" value="DNA-BINDING TRANSCRIPTIONAL ACTIVATOR DEVR_DOSR"/>
    <property type="match status" value="1"/>
</dbReference>
<reference evidence="6" key="1">
    <citation type="submission" date="2021-01" db="EMBL/GenBank/DDBJ databases">
        <title>Description of Breznakiella homolactica.</title>
        <authorList>
            <person name="Song Y."/>
            <person name="Brune A."/>
        </authorList>
    </citation>
    <scope>NUCLEOTIDE SEQUENCE</scope>
    <source>
        <strain evidence="6">RmG30</strain>
    </source>
</reference>
<evidence type="ECO:0000256" key="1">
    <source>
        <dbReference type="ARBA" id="ARBA00023015"/>
    </source>
</evidence>
<name>A0A7T7XMA9_9SPIR</name>
<dbReference type="InterPro" id="IPR016032">
    <property type="entry name" value="Sig_transdc_resp-reg_C-effctor"/>
</dbReference>
<evidence type="ECO:0000313" key="7">
    <source>
        <dbReference type="Proteomes" id="UP000595917"/>
    </source>
</evidence>
<evidence type="ECO:0000256" key="4">
    <source>
        <dbReference type="SAM" id="Phobius"/>
    </source>
</evidence>
<dbReference type="SMART" id="SM00421">
    <property type="entry name" value="HTH_LUXR"/>
    <property type="match status" value="1"/>
</dbReference>
<feature type="domain" description="HTH luxR-type" evidence="5">
    <location>
        <begin position="246"/>
        <end position="309"/>
    </location>
</feature>
<evidence type="ECO:0000259" key="5">
    <source>
        <dbReference type="PROSITE" id="PS50043"/>
    </source>
</evidence>